<accession>A0A417Z5S1</accession>
<comment type="similarity">
    <text evidence="1">Belongs to the 'phage' integrase family.</text>
</comment>
<dbReference type="Pfam" id="PF14659">
    <property type="entry name" value="Phage_int_SAM_3"/>
    <property type="match status" value="1"/>
</dbReference>
<dbReference type="GO" id="GO:0015074">
    <property type="term" value="P:DNA integration"/>
    <property type="evidence" value="ECO:0007669"/>
    <property type="project" value="UniProtKB-KW"/>
</dbReference>
<dbReference type="InterPro" id="IPR011010">
    <property type="entry name" value="DNA_brk_join_enz"/>
</dbReference>
<dbReference type="InterPro" id="IPR050090">
    <property type="entry name" value="Tyrosine_recombinase_XerCD"/>
</dbReference>
<reference evidence="6 7" key="1">
    <citation type="submission" date="2018-07" db="EMBL/GenBank/DDBJ databases">
        <title>Genome sequences of six Lactobacillus spp. isolated from bumble bee guts.</title>
        <authorList>
            <person name="Motta E.V.S."/>
            <person name="Moran N.A."/>
        </authorList>
    </citation>
    <scope>NUCLEOTIDE SEQUENCE [LARGE SCALE GENOMIC DNA]</scope>
    <source>
        <strain evidence="6 7">LV-8.1</strain>
    </source>
</reference>
<keyword evidence="3" id="KW-0238">DNA-binding</keyword>
<dbReference type="RefSeq" id="WP_118910914.1">
    <property type="nucleotide sequence ID" value="NZ_QOCS01000014.1"/>
</dbReference>
<comment type="caution">
    <text evidence="6">The sequence shown here is derived from an EMBL/GenBank/DDBJ whole genome shotgun (WGS) entry which is preliminary data.</text>
</comment>
<dbReference type="GO" id="GO:0003677">
    <property type="term" value="F:DNA binding"/>
    <property type="evidence" value="ECO:0007669"/>
    <property type="project" value="UniProtKB-KW"/>
</dbReference>
<evidence type="ECO:0000313" key="6">
    <source>
        <dbReference type="EMBL" id="RHW46067.1"/>
    </source>
</evidence>
<dbReference type="InterPro" id="IPR004107">
    <property type="entry name" value="Integrase_SAM-like_N"/>
</dbReference>
<dbReference type="PANTHER" id="PTHR30349">
    <property type="entry name" value="PHAGE INTEGRASE-RELATED"/>
    <property type="match status" value="1"/>
</dbReference>
<evidence type="ECO:0000256" key="4">
    <source>
        <dbReference type="ARBA" id="ARBA00023172"/>
    </source>
</evidence>
<feature type="domain" description="Tyr recombinase" evidence="5">
    <location>
        <begin position="174"/>
        <end position="376"/>
    </location>
</feature>
<keyword evidence="2" id="KW-0229">DNA integration</keyword>
<sequence length="387" mass="45476">MPKKIKAIRKYKLKSGREKYEFSIRANKNKIIHRRGFATYDEAQLAYLNFKQQIINGDIDAELKRVKYNDLYEQWLKRYKNTVKESTLNKTITIFNLHILPRFGDKYVDEITAKECQAAVDSWAESMAKYKFICNYADHIFKDAVRLKYLAKSPFGNVDVPKTTKHIKELRQQKNQNNFYNKQQLEVFLKTAKLFMPYQIYTFFRLLAYSGIRKGEILALTWSDIDFKNKTININKTVSSGLNYQETITPPKSETSIRSLIMDEETLNILRRWQNIQKELLKLDQPEPSQVVFQNTLNKHYALPQPRKWLIKIAKLAHLPIITVHGFRHTHATLLYDENPTITAKDVQKRLGHSDASITMNIYEHTTDNSDKKILEAMEKFNNKLAD</sequence>
<dbReference type="InterPro" id="IPR013762">
    <property type="entry name" value="Integrase-like_cat_sf"/>
</dbReference>
<keyword evidence="4" id="KW-0233">DNA recombination</keyword>
<evidence type="ECO:0000313" key="7">
    <source>
        <dbReference type="Proteomes" id="UP000284822"/>
    </source>
</evidence>
<dbReference type="Gene3D" id="1.10.150.130">
    <property type="match status" value="1"/>
</dbReference>
<dbReference type="GO" id="GO:0006310">
    <property type="term" value="P:DNA recombination"/>
    <property type="evidence" value="ECO:0007669"/>
    <property type="project" value="UniProtKB-KW"/>
</dbReference>
<dbReference type="CDD" id="cd01189">
    <property type="entry name" value="INT_ICEBs1_C_like"/>
    <property type="match status" value="1"/>
</dbReference>
<dbReference type="PANTHER" id="PTHR30349:SF64">
    <property type="entry name" value="PROPHAGE INTEGRASE INTD-RELATED"/>
    <property type="match status" value="1"/>
</dbReference>
<organism evidence="6 7">
    <name type="scientific">Bombilactobacillus bombi</name>
    <dbReference type="NCBI Taxonomy" id="1303590"/>
    <lineage>
        <taxon>Bacteria</taxon>
        <taxon>Bacillati</taxon>
        <taxon>Bacillota</taxon>
        <taxon>Bacilli</taxon>
        <taxon>Lactobacillales</taxon>
        <taxon>Lactobacillaceae</taxon>
        <taxon>Bombilactobacillus</taxon>
    </lineage>
</organism>
<dbReference type="EMBL" id="QOCS01000014">
    <property type="protein sequence ID" value="RHW46067.1"/>
    <property type="molecule type" value="Genomic_DNA"/>
</dbReference>
<gene>
    <name evidence="6" type="ORF">DS832_06880</name>
</gene>
<protein>
    <submittedName>
        <fullName evidence="6">Site-specific integrase</fullName>
    </submittedName>
</protein>
<dbReference type="Pfam" id="PF00589">
    <property type="entry name" value="Phage_integrase"/>
    <property type="match status" value="1"/>
</dbReference>
<dbReference type="AlphaFoldDB" id="A0A417Z5S1"/>
<evidence type="ECO:0000256" key="2">
    <source>
        <dbReference type="ARBA" id="ARBA00022908"/>
    </source>
</evidence>
<proteinExistence type="inferred from homology"/>
<dbReference type="InterPro" id="IPR002104">
    <property type="entry name" value="Integrase_catalytic"/>
</dbReference>
<name>A0A417Z5S1_9LACO</name>
<dbReference type="Gene3D" id="1.10.443.10">
    <property type="entry name" value="Intergrase catalytic core"/>
    <property type="match status" value="1"/>
</dbReference>
<evidence type="ECO:0000256" key="3">
    <source>
        <dbReference type="ARBA" id="ARBA00023125"/>
    </source>
</evidence>
<dbReference type="SUPFAM" id="SSF56349">
    <property type="entry name" value="DNA breaking-rejoining enzymes"/>
    <property type="match status" value="1"/>
</dbReference>
<dbReference type="PROSITE" id="PS51898">
    <property type="entry name" value="TYR_RECOMBINASE"/>
    <property type="match status" value="1"/>
</dbReference>
<dbReference type="InterPro" id="IPR010998">
    <property type="entry name" value="Integrase_recombinase_N"/>
</dbReference>
<dbReference type="Proteomes" id="UP000284822">
    <property type="component" value="Unassembled WGS sequence"/>
</dbReference>
<evidence type="ECO:0000259" key="5">
    <source>
        <dbReference type="PROSITE" id="PS51898"/>
    </source>
</evidence>
<evidence type="ECO:0000256" key="1">
    <source>
        <dbReference type="ARBA" id="ARBA00008857"/>
    </source>
</evidence>